<organism evidence="1 2">
    <name type="scientific">Aldrovandia affinis</name>
    <dbReference type="NCBI Taxonomy" id="143900"/>
    <lineage>
        <taxon>Eukaryota</taxon>
        <taxon>Metazoa</taxon>
        <taxon>Chordata</taxon>
        <taxon>Craniata</taxon>
        <taxon>Vertebrata</taxon>
        <taxon>Euteleostomi</taxon>
        <taxon>Actinopterygii</taxon>
        <taxon>Neopterygii</taxon>
        <taxon>Teleostei</taxon>
        <taxon>Notacanthiformes</taxon>
        <taxon>Halosauridae</taxon>
        <taxon>Aldrovandia</taxon>
    </lineage>
</organism>
<protein>
    <recommendedName>
        <fullName evidence="3">Reverse transcriptase/retrotransposon-derived protein RNase H-like domain-containing protein</fullName>
    </recommendedName>
</protein>
<keyword evidence="2" id="KW-1185">Reference proteome</keyword>
<name>A0AAD7WRJ2_9TELE</name>
<dbReference type="InterPro" id="IPR043128">
    <property type="entry name" value="Rev_trsase/Diguanyl_cyclase"/>
</dbReference>
<evidence type="ECO:0000313" key="1">
    <source>
        <dbReference type="EMBL" id="KAJ8406632.1"/>
    </source>
</evidence>
<proteinExistence type="predicted"/>
<comment type="caution">
    <text evidence="1">The sequence shown here is derived from an EMBL/GenBank/DDBJ whole genome shotgun (WGS) entry which is preliminary data.</text>
</comment>
<sequence length="231" mass="25059">MYTVSGYVQNFATIARPLHRLADSGQPYVWDDPCAQAFNALQTALITAPVLAYPDGRRTGHSSCTRMPATWALAPSCLSQVTAESRFSLSSRQHSNADALSRRPCAAAGCKHCPRQEARAQLAPTVATLRTVDGEAGCLPLSPTQVQEAQECDAALAHPEVEGGPKIDYLHRLQERLQVAYDFTRQAQAGSGVKQKRHLVPGPIVHTRSLQIFCPSRTKGVSPKLRSKCSV</sequence>
<dbReference type="InterPro" id="IPR043502">
    <property type="entry name" value="DNA/RNA_pol_sf"/>
</dbReference>
<evidence type="ECO:0000313" key="2">
    <source>
        <dbReference type="Proteomes" id="UP001221898"/>
    </source>
</evidence>
<dbReference type="Proteomes" id="UP001221898">
    <property type="component" value="Unassembled WGS sequence"/>
</dbReference>
<dbReference type="AlphaFoldDB" id="A0AAD7WRJ2"/>
<reference evidence="1" key="1">
    <citation type="journal article" date="2023" name="Science">
        <title>Genome structures resolve the early diversification of teleost fishes.</title>
        <authorList>
            <person name="Parey E."/>
            <person name="Louis A."/>
            <person name="Montfort J."/>
            <person name="Bouchez O."/>
            <person name="Roques C."/>
            <person name="Iampietro C."/>
            <person name="Lluch J."/>
            <person name="Castinel A."/>
            <person name="Donnadieu C."/>
            <person name="Desvignes T."/>
            <person name="Floi Bucao C."/>
            <person name="Jouanno E."/>
            <person name="Wen M."/>
            <person name="Mejri S."/>
            <person name="Dirks R."/>
            <person name="Jansen H."/>
            <person name="Henkel C."/>
            <person name="Chen W.J."/>
            <person name="Zahm M."/>
            <person name="Cabau C."/>
            <person name="Klopp C."/>
            <person name="Thompson A.W."/>
            <person name="Robinson-Rechavi M."/>
            <person name="Braasch I."/>
            <person name="Lecointre G."/>
            <person name="Bobe J."/>
            <person name="Postlethwait J.H."/>
            <person name="Berthelot C."/>
            <person name="Roest Crollius H."/>
            <person name="Guiguen Y."/>
        </authorList>
    </citation>
    <scope>NUCLEOTIDE SEQUENCE</scope>
    <source>
        <strain evidence="1">NC1722</strain>
    </source>
</reference>
<accession>A0AAD7WRJ2</accession>
<dbReference type="EMBL" id="JAINUG010000043">
    <property type="protein sequence ID" value="KAJ8406632.1"/>
    <property type="molecule type" value="Genomic_DNA"/>
</dbReference>
<gene>
    <name evidence="1" type="ORF">AAFF_G00302060</name>
</gene>
<dbReference type="Gene3D" id="3.30.70.270">
    <property type="match status" value="1"/>
</dbReference>
<dbReference type="SUPFAM" id="SSF56672">
    <property type="entry name" value="DNA/RNA polymerases"/>
    <property type="match status" value="1"/>
</dbReference>
<evidence type="ECO:0008006" key="3">
    <source>
        <dbReference type="Google" id="ProtNLM"/>
    </source>
</evidence>